<accession>A0A9N8LU21</accession>
<sequence length="45" mass="4588">MNGWDGIVGVPTGAGKTLPVEMIALASPGKTIVVVCPLVSLEDDH</sequence>
<dbReference type="Gene3D" id="3.40.50.300">
    <property type="entry name" value="P-loop containing nucleotide triphosphate hydrolases"/>
    <property type="match status" value="1"/>
</dbReference>
<dbReference type="InterPro" id="IPR027417">
    <property type="entry name" value="P-loop_NTPase"/>
</dbReference>
<evidence type="ECO:0000313" key="1">
    <source>
        <dbReference type="EMBL" id="CAD6924918.1"/>
    </source>
</evidence>
<evidence type="ECO:0008006" key="3">
    <source>
        <dbReference type="Google" id="ProtNLM"/>
    </source>
</evidence>
<protein>
    <recommendedName>
        <fullName evidence="3">DEAD/DEAH box helicase domain-containing protein</fullName>
    </recommendedName>
</protein>
<feature type="non-terminal residue" evidence="1">
    <location>
        <position position="45"/>
    </location>
</feature>
<dbReference type="EMBL" id="CAJHJF010002280">
    <property type="protein sequence ID" value="CAD6924918.1"/>
    <property type="molecule type" value="Genomic_DNA"/>
</dbReference>
<name>A0A9N8LU21_9BASI</name>
<organism evidence="1 2">
    <name type="scientific">Tilletia laevis</name>
    <dbReference type="NCBI Taxonomy" id="157183"/>
    <lineage>
        <taxon>Eukaryota</taxon>
        <taxon>Fungi</taxon>
        <taxon>Dikarya</taxon>
        <taxon>Basidiomycota</taxon>
        <taxon>Ustilaginomycotina</taxon>
        <taxon>Exobasidiomycetes</taxon>
        <taxon>Tilletiales</taxon>
        <taxon>Tilletiaceae</taxon>
        <taxon>Tilletia</taxon>
    </lineage>
</organism>
<reference evidence="1 2" key="1">
    <citation type="submission" date="2020-10" db="EMBL/GenBank/DDBJ databases">
        <authorList>
            <person name="Sedaghatjoo S."/>
        </authorList>
    </citation>
    <scope>NUCLEOTIDE SEQUENCE [LARGE SCALE GENOMIC DNA]</scope>
    <source>
        <strain evidence="1 2">LLFL</strain>
    </source>
</reference>
<gene>
    <name evidence="1" type="ORF">JKILLFL_G5735</name>
</gene>
<dbReference type="AlphaFoldDB" id="A0A9N8LU21"/>
<dbReference type="Proteomes" id="UP000836404">
    <property type="component" value="Unassembled WGS sequence"/>
</dbReference>
<evidence type="ECO:0000313" key="2">
    <source>
        <dbReference type="Proteomes" id="UP000836404"/>
    </source>
</evidence>
<proteinExistence type="predicted"/>
<keyword evidence="2" id="KW-1185">Reference proteome</keyword>
<comment type="caution">
    <text evidence="1">The sequence shown here is derived from an EMBL/GenBank/DDBJ whole genome shotgun (WGS) entry which is preliminary data.</text>
</comment>
<dbReference type="SUPFAM" id="SSF52540">
    <property type="entry name" value="P-loop containing nucleoside triphosphate hydrolases"/>
    <property type="match status" value="1"/>
</dbReference>